<organism evidence="2">
    <name type="scientific">Streptomyces iranensis</name>
    <dbReference type="NCBI Taxonomy" id="576784"/>
    <lineage>
        <taxon>Bacteria</taxon>
        <taxon>Bacillati</taxon>
        <taxon>Actinomycetota</taxon>
        <taxon>Actinomycetes</taxon>
        <taxon>Kitasatosporales</taxon>
        <taxon>Streptomycetaceae</taxon>
        <taxon>Streptomyces</taxon>
        <taxon>Streptomyces violaceusniger group</taxon>
    </lineage>
</organism>
<evidence type="ECO:0000313" key="2">
    <source>
        <dbReference type="EMBL" id="CDR09464.1"/>
    </source>
</evidence>
<dbReference type="Proteomes" id="UP000756710">
    <property type="component" value="Unassembled WGS sequence"/>
</dbReference>
<accession>A0A061A2K1</accession>
<dbReference type="EMBL" id="JAGGLR010000006">
    <property type="protein sequence ID" value="MBP2061710.1"/>
    <property type="molecule type" value="Genomic_DNA"/>
</dbReference>
<dbReference type="RefSeq" id="WP_198271192.1">
    <property type="nucleotide sequence ID" value="NZ_BAABDR010000045.1"/>
</dbReference>
<gene>
    <name evidence="3" type="ORF">J2Z30_002719</name>
    <name evidence="2" type="ORF">SIRAN6073</name>
</gene>
<dbReference type="HOGENOM" id="CLU_2920813_0_0_11"/>
<keyword evidence="1" id="KW-0472">Membrane</keyword>
<protein>
    <submittedName>
        <fullName evidence="2">Uncharacterized protein</fullName>
    </submittedName>
</protein>
<evidence type="ECO:0000313" key="3">
    <source>
        <dbReference type="EMBL" id="MBP2061710.1"/>
    </source>
</evidence>
<evidence type="ECO:0000313" key="4">
    <source>
        <dbReference type="Proteomes" id="UP000756710"/>
    </source>
</evidence>
<feature type="transmembrane region" description="Helical" evidence="1">
    <location>
        <begin position="6"/>
        <end position="21"/>
    </location>
</feature>
<keyword evidence="1" id="KW-0812">Transmembrane</keyword>
<evidence type="ECO:0000256" key="1">
    <source>
        <dbReference type="SAM" id="Phobius"/>
    </source>
</evidence>
<dbReference type="AlphaFoldDB" id="A0A061A2K1"/>
<proteinExistence type="predicted"/>
<keyword evidence="1" id="KW-1133">Transmembrane helix</keyword>
<keyword evidence="4" id="KW-1185">Reference proteome</keyword>
<dbReference type="EMBL" id="LK022848">
    <property type="protein sequence ID" value="CDR09464.1"/>
    <property type="molecule type" value="Genomic_DNA"/>
</dbReference>
<name>A0A061A2K1_9ACTN</name>
<reference evidence="3 4" key="2">
    <citation type="submission" date="2021-03" db="EMBL/GenBank/DDBJ databases">
        <title>Genomic Encyclopedia of Type Strains, Phase IV (KMG-IV): sequencing the most valuable type-strain genomes for metagenomic binning, comparative biology and taxonomic classification.</title>
        <authorList>
            <person name="Goeker M."/>
        </authorList>
    </citation>
    <scope>NUCLEOTIDE SEQUENCE [LARGE SCALE GENOMIC DNA]</scope>
    <source>
        <strain evidence="3 4">DSM 41954</strain>
    </source>
</reference>
<sequence length="61" mass="6905">MTEAQAMPIAIVVGLLCILILRSREVVWWVGALFFLWGFTMASTTPGLTITDFLQWAVYQK</sequence>
<feature type="transmembrane region" description="Helical" evidence="1">
    <location>
        <begin position="26"/>
        <end position="44"/>
    </location>
</feature>
<reference evidence="2" key="1">
    <citation type="submission" date="2014-05" db="EMBL/GenBank/DDBJ databases">
        <authorList>
            <person name="Horn Fabian"/>
        </authorList>
    </citation>
    <scope>NUCLEOTIDE SEQUENCE</scope>
</reference>